<dbReference type="CDD" id="cd00143">
    <property type="entry name" value="PP2Cc"/>
    <property type="match status" value="1"/>
</dbReference>
<dbReference type="Proteomes" id="UP001627284">
    <property type="component" value="Unassembled WGS sequence"/>
</dbReference>
<evidence type="ECO:0000313" key="3">
    <source>
        <dbReference type="Proteomes" id="UP001627284"/>
    </source>
</evidence>
<dbReference type="InterPro" id="IPR036457">
    <property type="entry name" value="PPM-type-like_dom_sf"/>
</dbReference>
<dbReference type="Gene3D" id="3.60.40.10">
    <property type="entry name" value="PPM-type phosphatase domain"/>
    <property type="match status" value="1"/>
</dbReference>
<feature type="domain" description="PPM-type phosphatase" evidence="1">
    <location>
        <begin position="47"/>
        <end position="332"/>
    </location>
</feature>
<proteinExistence type="predicted"/>
<dbReference type="EMBL" id="JBJKTR010000020">
    <property type="protein sequence ID" value="KAL3330295.1"/>
    <property type="molecule type" value="Genomic_DNA"/>
</dbReference>
<dbReference type="PROSITE" id="PS51746">
    <property type="entry name" value="PPM_2"/>
    <property type="match status" value="1"/>
</dbReference>
<evidence type="ECO:0000313" key="2">
    <source>
        <dbReference type="EMBL" id="KAL3330295.1"/>
    </source>
</evidence>
<protein>
    <recommendedName>
        <fullName evidence="1">PPM-type phosphatase domain-containing protein</fullName>
    </recommendedName>
</protein>
<dbReference type="SMART" id="SM00332">
    <property type="entry name" value="PP2Cc"/>
    <property type="match status" value="1"/>
</dbReference>
<dbReference type="AlphaFoldDB" id="A0ABD2REM9"/>
<accession>A0ABD2REM9</accession>
<organism evidence="2 3">
    <name type="scientific">Solanum stoloniferum</name>
    <dbReference type="NCBI Taxonomy" id="62892"/>
    <lineage>
        <taxon>Eukaryota</taxon>
        <taxon>Viridiplantae</taxon>
        <taxon>Streptophyta</taxon>
        <taxon>Embryophyta</taxon>
        <taxon>Tracheophyta</taxon>
        <taxon>Spermatophyta</taxon>
        <taxon>Magnoliopsida</taxon>
        <taxon>eudicotyledons</taxon>
        <taxon>Gunneridae</taxon>
        <taxon>Pentapetalae</taxon>
        <taxon>asterids</taxon>
        <taxon>lamiids</taxon>
        <taxon>Solanales</taxon>
        <taxon>Solanaceae</taxon>
        <taxon>Solanoideae</taxon>
        <taxon>Solaneae</taxon>
        <taxon>Solanum</taxon>
    </lineage>
</organism>
<comment type="caution">
    <text evidence="2">The sequence shown here is derived from an EMBL/GenBank/DDBJ whole genome shotgun (WGS) entry which is preliminary data.</text>
</comment>
<dbReference type="PANTHER" id="PTHR47992">
    <property type="entry name" value="PROTEIN PHOSPHATASE"/>
    <property type="match status" value="1"/>
</dbReference>
<gene>
    <name evidence="2" type="ORF">AABB24_034242</name>
</gene>
<dbReference type="InterPro" id="IPR001932">
    <property type="entry name" value="PPM-type_phosphatase-like_dom"/>
</dbReference>
<feature type="non-terminal residue" evidence="2">
    <location>
        <position position="1"/>
    </location>
</feature>
<sequence length="342" mass="37902">TNKKKKVVDNMGICISSASFEIQPVDFGNENVVHYEDYNINRYKQVIGSVFSQQGNKGINQDSAILYQGYGVENGVFGGVFDGHGENGQIVSKFVMNKLPSLLLKLTFSLPKIFSVKQNVMRRNFNKWKKACWSSFMVMDRDIKSLEKLDSSFSGTTAVVAIRQDDDLIIANLGDSRAVLGRKTEEGVIEAVQLTTDLTPSLTSEAERIRRCGGRVFARQEEPHIQRVYLPNEDVPGLAMTRSFGDFMLKYLGIISEPDVSYHHITPNDQFVVLATDGVWDVLSNDQVVSIVCATNNAAAAAEAVVQASLDAWKQRFPNSKRDDSTVICLFLQQGASLQNGT</sequence>
<reference evidence="2 3" key="1">
    <citation type="submission" date="2024-05" db="EMBL/GenBank/DDBJ databases">
        <title>De novo assembly of an allotetraploid wild potato.</title>
        <authorList>
            <person name="Hosaka A.J."/>
        </authorList>
    </citation>
    <scope>NUCLEOTIDE SEQUENCE [LARGE SCALE GENOMIC DNA]</scope>
    <source>
        <tissue evidence="2">Young leaves</tissue>
    </source>
</reference>
<dbReference type="Pfam" id="PF00481">
    <property type="entry name" value="PP2C"/>
    <property type="match status" value="1"/>
</dbReference>
<name>A0ABD2REM9_9SOLN</name>
<dbReference type="SUPFAM" id="SSF81606">
    <property type="entry name" value="PP2C-like"/>
    <property type="match status" value="1"/>
</dbReference>
<dbReference type="InterPro" id="IPR015655">
    <property type="entry name" value="PP2C"/>
</dbReference>
<keyword evidence="3" id="KW-1185">Reference proteome</keyword>
<evidence type="ECO:0000259" key="1">
    <source>
        <dbReference type="PROSITE" id="PS51746"/>
    </source>
</evidence>